<evidence type="ECO:0000313" key="3">
    <source>
        <dbReference type="EMBL" id="KAB5594080.1"/>
    </source>
</evidence>
<dbReference type="InterPro" id="IPR001810">
    <property type="entry name" value="F-box_dom"/>
</dbReference>
<organism evidence="3 4">
    <name type="scientific">Ceratobasidium theobromae</name>
    <dbReference type="NCBI Taxonomy" id="1582974"/>
    <lineage>
        <taxon>Eukaryota</taxon>
        <taxon>Fungi</taxon>
        <taxon>Dikarya</taxon>
        <taxon>Basidiomycota</taxon>
        <taxon>Agaricomycotina</taxon>
        <taxon>Agaricomycetes</taxon>
        <taxon>Cantharellales</taxon>
        <taxon>Ceratobasidiaceae</taxon>
        <taxon>Ceratobasidium</taxon>
    </lineage>
</organism>
<evidence type="ECO:0000259" key="2">
    <source>
        <dbReference type="PROSITE" id="PS50181"/>
    </source>
</evidence>
<feature type="region of interest" description="Disordered" evidence="1">
    <location>
        <begin position="550"/>
        <end position="578"/>
    </location>
</feature>
<sequence length="578" mass="64556">MLLDLPPELLNAIFRALDDQSQRNLTATCGAFRRHWLPEAWQTLTFTGLRVKSQLTRFVAWVSDAPSQSEPLICNVQSLFIRACLLEDAVPPELEGEHNTDIHDHDLANLLPCLASSLKVLLIDLPPTPDHQLFDMTLDQISHLDKLERLFLGRVKVNDGYDIECDYKNLKEATMIWCHGIVEQRLLDGQLELEYLDVHDSWDIGNLSVVSHQWQNLKSFRFSAIDYVYALRILDSGREAMTSLEEVSIEVPMNEGVFFDMVLKLANCPIRRFHLSLSAEGLGVFLTTPLGRNELPGGFSPKWLAYIAHNLKDVEELVLDYRNGGTVLEHTWPGGQSAYAAALSTARNLRTLAISIHALPQNGWDDCREIAQTYFEQIPSLKALHFPATPLFSPQLLNLSRASSLGEAPETCFKGYSALGRPNQSHHTESLGDAYRPFWITRGPDVAADRHRREGGLRIVANHSDGSSEFSDAEFDELMHSDIDFFDQDDSDLGVLFNDPDEGGGWTSSSDEETHEEHLDPPPPTSEEWMEGVTIGVSNMNLHIDQLDFSELDGHGSSSDGALDDDASDLSADLPTPD</sequence>
<gene>
    <name evidence="3" type="ORF">CTheo_2549</name>
</gene>
<comment type="caution">
    <text evidence="3">The sequence shown here is derived from an EMBL/GenBank/DDBJ whole genome shotgun (WGS) entry which is preliminary data.</text>
</comment>
<feature type="domain" description="F-box" evidence="2">
    <location>
        <begin position="1"/>
        <end position="44"/>
    </location>
</feature>
<dbReference type="EMBL" id="SSOP01000026">
    <property type="protein sequence ID" value="KAB5594080.1"/>
    <property type="molecule type" value="Genomic_DNA"/>
</dbReference>
<dbReference type="OrthoDB" id="3159856at2759"/>
<dbReference type="SUPFAM" id="SSF52047">
    <property type="entry name" value="RNI-like"/>
    <property type="match status" value="1"/>
</dbReference>
<dbReference type="AlphaFoldDB" id="A0A5N5QQQ0"/>
<feature type="compositionally biased region" description="Low complexity" evidence="1">
    <location>
        <begin position="569"/>
        <end position="578"/>
    </location>
</feature>
<evidence type="ECO:0000256" key="1">
    <source>
        <dbReference type="SAM" id="MobiDB-lite"/>
    </source>
</evidence>
<dbReference type="Proteomes" id="UP000383932">
    <property type="component" value="Unassembled WGS sequence"/>
</dbReference>
<protein>
    <recommendedName>
        <fullName evidence="2">F-box domain-containing protein</fullName>
    </recommendedName>
</protein>
<evidence type="ECO:0000313" key="4">
    <source>
        <dbReference type="Proteomes" id="UP000383932"/>
    </source>
</evidence>
<reference evidence="3 4" key="1">
    <citation type="journal article" date="2019" name="Fungal Biol. Biotechnol.">
        <title>Draft genome sequence of fastidious pathogen Ceratobasidium theobromae, which causes vascular-streak dieback in Theobroma cacao.</title>
        <authorList>
            <person name="Ali S.S."/>
            <person name="Asman A."/>
            <person name="Shao J."/>
            <person name="Firmansyah A.P."/>
            <person name="Susilo A.W."/>
            <person name="Rosmana A."/>
            <person name="McMahon P."/>
            <person name="Junaid M."/>
            <person name="Guest D."/>
            <person name="Kheng T.Y."/>
            <person name="Meinhardt L.W."/>
            <person name="Bailey B.A."/>
        </authorList>
    </citation>
    <scope>NUCLEOTIDE SEQUENCE [LARGE SCALE GENOMIC DNA]</scope>
    <source>
        <strain evidence="3 4">CT2</strain>
    </source>
</reference>
<proteinExistence type="predicted"/>
<dbReference type="SUPFAM" id="SSF81383">
    <property type="entry name" value="F-box domain"/>
    <property type="match status" value="1"/>
</dbReference>
<dbReference type="InterPro" id="IPR036047">
    <property type="entry name" value="F-box-like_dom_sf"/>
</dbReference>
<accession>A0A5N5QQQ0</accession>
<dbReference type="PROSITE" id="PS50181">
    <property type="entry name" value="FBOX"/>
    <property type="match status" value="1"/>
</dbReference>
<keyword evidence="4" id="KW-1185">Reference proteome</keyword>
<name>A0A5N5QQQ0_9AGAM</name>
<feature type="region of interest" description="Disordered" evidence="1">
    <location>
        <begin position="494"/>
        <end position="527"/>
    </location>
</feature>